<organism evidence="3">
    <name type="scientific">hydrothermal vent metagenome</name>
    <dbReference type="NCBI Taxonomy" id="652676"/>
    <lineage>
        <taxon>unclassified sequences</taxon>
        <taxon>metagenomes</taxon>
        <taxon>ecological metagenomes</taxon>
    </lineage>
</organism>
<proteinExistence type="predicted"/>
<keyword evidence="1" id="KW-1133">Transmembrane helix</keyword>
<evidence type="ECO:0000259" key="2">
    <source>
        <dbReference type="Pfam" id="PF07589"/>
    </source>
</evidence>
<feature type="domain" description="Ice-binding protein C-terminal" evidence="2">
    <location>
        <begin position="244"/>
        <end position="267"/>
    </location>
</feature>
<evidence type="ECO:0000256" key="1">
    <source>
        <dbReference type="SAM" id="Phobius"/>
    </source>
</evidence>
<keyword evidence="1" id="KW-0812">Transmembrane</keyword>
<gene>
    <name evidence="3" type="ORF">MNBD_GAMMA09-1859</name>
</gene>
<protein>
    <recommendedName>
        <fullName evidence="2">Ice-binding protein C-terminal domain-containing protein</fullName>
    </recommendedName>
</protein>
<accession>A0A3B0YIP6</accession>
<dbReference type="InterPro" id="IPR022472">
    <property type="entry name" value="VPLPA-CTERM"/>
</dbReference>
<dbReference type="Pfam" id="PF07589">
    <property type="entry name" value="PEP-CTERM"/>
    <property type="match status" value="1"/>
</dbReference>
<sequence length="276" mass="27990">MKKMILTGSIVVALTGGMNMPASAALSSSATLNFMPGVVVSPSSHGDDVISGSYFGIDTSADGRVSLAERVAISQNDGLILGSVQGASGNHLGSPGCDPATDVNCTNTGEFPGIDNPWRFFGNTGMSLTTSPVNILSDDGVGNVTLDFSGWGIIWGSNTGVISLGGGVQECGTASDGICIDPINGSDISGSFNNGSGIALVTCAVDCAAGDTYTLDYSAFIAQADPSFFGGLLYEFRLEGTVSSVPLPAAVWLFGSGLLGLAGVVRRRKVQTVVSL</sequence>
<feature type="transmembrane region" description="Helical" evidence="1">
    <location>
        <begin position="245"/>
        <end position="265"/>
    </location>
</feature>
<dbReference type="EMBL" id="UOFI01000136">
    <property type="protein sequence ID" value="VAW68714.1"/>
    <property type="molecule type" value="Genomic_DNA"/>
</dbReference>
<evidence type="ECO:0000313" key="3">
    <source>
        <dbReference type="EMBL" id="VAW68714.1"/>
    </source>
</evidence>
<dbReference type="InterPro" id="IPR013424">
    <property type="entry name" value="Ice-binding_C"/>
</dbReference>
<dbReference type="AlphaFoldDB" id="A0A3B0YIP6"/>
<name>A0A3B0YIP6_9ZZZZ</name>
<dbReference type="NCBIfam" id="TIGR03370">
    <property type="entry name" value="VPLPA-CTERM"/>
    <property type="match status" value="1"/>
</dbReference>
<keyword evidence="1" id="KW-0472">Membrane</keyword>
<reference evidence="3" key="1">
    <citation type="submission" date="2018-06" db="EMBL/GenBank/DDBJ databases">
        <authorList>
            <person name="Zhirakovskaya E."/>
        </authorList>
    </citation>
    <scope>NUCLEOTIDE SEQUENCE</scope>
</reference>